<dbReference type="AlphaFoldDB" id="A0A8H2XXC0"/>
<feature type="domain" description="F-box" evidence="1">
    <location>
        <begin position="257"/>
        <end position="304"/>
    </location>
</feature>
<organism evidence="2 3">
    <name type="scientific">Rhizoctonia solani</name>
    <dbReference type="NCBI Taxonomy" id="456999"/>
    <lineage>
        <taxon>Eukaryota</taxon>
        <taxon>Fungi</taxon>
        <taxon>Dikarya</taxon>
        <taxon>Basidiomycota</taxon>
        <taxon>Agaricomycotina</taxon>
        <taxon>Agaricomycetes</taxon>
        <taxon>Cantharellales</taxon>
        <taxon>Ceratobasidiaceae</taxon>
        <taxon>Rhizoctonia</taxon>
    </lineage>
</organism>
<dbReference type="InterPro" id="IPR001810">
    <property type="entry name" value="F-box_dom"/>
</dbReference>
<dbReference type="EMBL" id="CAJMWX010000927">
    <property type="protein sequence ID" value="CAE6438752.1"/>
    <property type="molecule type" value="Genomic_DNA"/>
</dbReference>
<dbReference type="Proteomes" id="UP000663888">
    <property type="component" value="Unassembled WGS sequence"/>
</dbReference>
<reference evidence="2" key="1">
    <citation type="submission" date="2021-01" db="EMBL/GenBank/DDBJ databases">
        <authorList>
            <person name="Kaushik A."/>
        </authorList>
    </citation>
    <scope>NUCLEOTIDE SEQUENCE</scope>
    <source>
        <strain evidence="2">AG4-R118</strain>
    </source>
</reference>
<name>A0A8H2XXC0_9AGAM</name>
<comment type="caution">
    <text evidence="2">The sequence shown here is derived from an EMBL/GenBank/DDBJ whole genome shotgun (WGS) entry which is preliminary data.</text>
</comment>
<accession>A0A8H2XXC0</accession>
<evidence type="ECO:0000259" key="1">
    <source>
        <dbReference type="PROSITE" id="PS50181"/>
    </source>
</evidence>
<protein>
    <recommendedName>
        <fullName evidence="1">F-box domain-containing protein</fullName>
    </recommendedName>
</protein>
<dbReference type="PROSITE" id="PS50181">
    <property type="entry name" value="FBOX"/>
    <property type="match status" value="1"/>
</dbReference>
<gene>
    <name evidence="2" type="ORF">RDB_LOCUS46614</name>
</gene>
<sequence length="380" mass="43682">MGKVTTYCQISGCSPEVEYMLEIDINYLSDNTDDVSEAQKKDRGKVREAIKLLATEDEKEGTQALSIIGPFDDDNSPIWQFEENPTNLDEILAEAEGRVRELPGCRMGDAFDMGCCEGPNGDDDDILVSYGGYFFVQTNMLAILVGATQGRVSVQRLWRLAMIKGYYDPHNYSVLPGVDYGPISNYLEQFPWVLGDMTQEELPSLGSIGSAKEIAELLRKRGFWMWMRPDRFPVDLLATPQQTTKITEESISERLSYRGISKLPPEIVRSIALELNIRDIITLATINRLLYYRLLGNPETRDSLSKAYIHKHARWCLPYGETELKWWNERRGNDAIGWDYLRRCLSKSHSMRNRRRIWRAAESIEEECEREEAKLEIVRE</sequence>
<evidence type="ECO:0000313" key="3">
    <source>
        <dbReference type="Proteomes" id="UP000663888"/>
    </source>
</evidence>
<proteinExistence type="predicted"/>
<evidence type="ECO:0000313" key="2">
    <source>
        <dbReference type="EMBL" id="CAE6438752.1"/>
    </source>
</evidence>